<evidence type="ECO:0000256" key="3">
    <source>
        <dbReference type="ARBA" id="ARBA00022801"/>
    </source>
</evidence>
<dbReference type="SUPFAM" id="SSF54556">
    <property type="entry name" value="Chitinase insertion domain"/>
    <property type="match status" value="1"/>
</dbReference>
<evidence type="ECO:0000256" key="2">
    <source>
        <dbReference type="ARBA" id="ARBA00022729"/>
    </source>
</evidence>
<evidence type="ECO:0000256" key="6">
    <source>
        <dbReference type="SAM" id="SignalP"/>
    </source>
</evidence>
<sequence>MATQTLILLFLITFLSSQSLHVSTAQSIKAAYWFPESGFPVSSINATLFTHLFCAFADLNATTNRVSIASSKAAAFSSFTSTVRQKNPSVITLLSIGGGSSNSSTFSSMASQPSSRKTFIDSSITIARANNFSGLDIDWEFPQTATDMRNLGILISEWRNATYAEAQRSGKIALLLACAVSATPTLNSPLYPVPSMKTSMDFVNIMAYDFYAPTWYLRTSAHAALKDPSGGVSGSSGIDAWINAGLPANKMVFGLPYYGYAWKLSNQANHGLGAAATGPATGTGIDIDGSIAFNQIKAFNQRTGAATVYNGSLVVDYCYSGTTWIGYDDVSSVAAKVSYAKQKGLRGYFAWSVGGDDNWVLSRRASTTWG</sequence>
<evidence type="ECO:0000256" key="1">
    <source>
        <dbReference type="ARBA" id="ARBA00008682"/>
    </source>
</evidence>
<comment type="caution">
    <text evidence="8">The sequence shown here is derived from an EMBL/GenBank/DDBJ whole genome shotgun (WGS) entry which is preliminary data.</text>
</comment>
<dbReference type="Gene3D" id="3.10.50.10">
    <property type="match status" value="1"/>
</dbReference>
<dbReference type="GO" id="GO:0005975">
    <property type="term" value="P:carbohydrate metabolic process"/>
    <property type="evidence" value="ECO:0007669"/>
    <property type="project" value="InterPro"/>
</dbReference>
<feature type="chain" id="PRO_5039402237" description="GH18 domain-containing protein" evidence="6">
    <location>
        <begin position="18"/>
        <end position="370"/>
    </location>
</feature>
<feature type="signal peptide" evidence="6">
    <location>
        <begin position="1"/>
        <end position="17"/>
    </location>
</feature>
<reference evidence="8" key="2">
    <citation type="journal article" date="2022" name="Hortic Res">
        <title>The genome of Dioscorea zingiberensis sheds light on the biosynthesis, origin and evolution of the medicinally important diosgenin saponins.</title>
        <authorList>
            <person name="Li Y."/>
            <person name="Tan C."/>
            <person name="Li Z."/>
            <person name="Guo J."/>
            <person name="Li S."/>
            <person name="Chen X."/>
            <person name="Wang C."/>
            <person name="Dai X."/>
            <person name="Yang H."/>
            <person name="Song W."/>
            <person name="Hou L."/>
            <person name="Xu J."/>
            <person name="Tong Z."/>
            <person name="Xu A."/>
            <person name="Yuan X."/>
            <person name="Wang W."/>
            <person name="Yang Q."/>
            <person name="Chen L."/>
            <person name="Sun Z."/>
            <person name="Wang K."/>
            <person name="Pan B."/>
            <person name="Chen J."/>
            <person name="Bao Y."/>
            <person name="Liu F."/>
            <person name="Qi X."/>
            <person name="Gang D.R."/>
            <person name="Wen J."/>
            <person name="Li J."/>
        </authorList>
    </citation>
    <scope>NUCLEOTIDE SEQUENCE</scope>
    <source>
        <strain evidence="8">Dzin_1.0</strain>
    </source>
</reference>
<reference evidence="8" key="1">
    <citation type="submission" date="2021-03" db="EMBL/GenBank/DDBJ databases">
        <authorList>
            <person name="Li Z."/>
            <person name="Yang C."/>
        </authorList>
    </citation>
    <scope>NUCLEOTIDE SEQUENCE</scope>
    <source>
        <strain evidence="8">Dzin_1.0</strain>
        <tissue evidence="8">Leaf</tissue>
    </source>
</reference>
<dbReference type="EMBL" id="JAGGNH010000001">
    <property type="protein sequence ID" value="KAJ0984303.1"/>
    <property type="molecule type" value="Genomic_DNA"/>
</dbReference>
<evidence type="ECO:0000313" key="8">
    <source>
        <dbReference type="EMBL" id="KAJ0984303.1"/>
    </source>
</evidence>
<dbReference type="FunFam" id="3.10.50.10:FF:000003">
    <property type="entry name" value="Class V chitinase CHIT5b"/>
    <property type="match status" value="1"/>
</dbReference>
<organism evidence="8 9">
    <name type="scientific">Dioscorea zingiberensis</name>
    <dbReference type="NCBI Taxonomy" id="325984"/>
    <lineage>
        <taxon>Eukaryota</taxon>
        <taxon>Viridiplantae</taxon>
        <taxon>Streptophyta</taxon>
        <taxon>Embryophyta</taxon>
        <taxon>Tracheophyta</taxon>
        <taxon>Spermatophyta</taxon>
        <taxon>Magnoliopsida</taxon>
        <taxon>Liliopsida</taxon>
        <taxon>Dioscoreales</taxon>
        <taxon>Dioscoreaceae</taxon>
        <taxon>Dioscorea</taxon>
    </lineage>
</organism>
<dbReference type="InterPro" id="IPR011583">
    <property type="entry name" value="Chitinase_II/V-like_cat"/>
</dbReference>
<dbReference type="SMART" id="SM00636">
    <property type="entry name" value="Glyco_18"/>
    <property type="match status" value="1"/>
</dbReference>
<keyword evidence="3" id="KW-0378">Hydrolase</keyword>
<name>A0A9D5HPP0_9LILI</name>
<keyword evidence="9" id="KW-1185">Reference proteome</keyword>
<dbReference type="Proteomes" id="UP001085076">
    <property type="component" value="Miscellaneous, Linkage group lg01"/>
</dbReference>
<evidence type="ECO:0000256" key="4">
    <source>
        <dbReference type="ARBA" id="ARBA00023180"/>
    </source>
</evidence>
<dbReference type="Pfam" id="PF00704">
    <property type="entry name" value="Glyco_hydro_18"/>
    <property type="match status" value="1"/>
</dbReference>
<dbReference type="GO" id="GO:0004568">
    <property type="term" value="F:chitinase activity"/>
    <property type="evidence" value="ECO:0007669"/>
    <property type="project" value="TreeGrafter"/>
</dbReference>
<proteinExistence type="inferred from homology"/>
<gene>
    <name evidence="8" type="ORF">J5N97_002659</name>
</gene>
<evidence type="ECO:0000313" key="9">
    <source>
        <dbReference type="Proteomes" id="UP001085076"/>
    </source>
</evidence>
<keyword evidence="2 6" id="KW-0732">Signal</keyword>
<dbReference type="AlphaFoldDB" id="A0A9D5HPP0"/>
<dbReference type="GO" id="GO:0006032">
    <property type="term" value="P:chitin catabolic process"/>
    <property type="evidence" value="ECO:0007669"/>
    <property type="project" value="TreeGrafter"/>
</dbReference>
<protein>
    <recommendedName>
        <fullName evidence="7">GH18 domain-containing protein</fullName>
    </recommendedName>
</protein>
<dbReference type="InterPro" id="IPR001223">
    <property type="entry name" value="Glyco_hydro18_cat"/>
</dbReference>
<dbReference type="PANTHER" id="PTHR11177:SF383">
    <property type="entry name" value="GLYCOSYL HYDROLASE FAMILY PROTEIN WITH CHITINASE INSERTION DOMAIN-CONTAINING PROTEIN"/>
    <property type="match status" value="1"/>
</dbReference>
<accession>A0A9D5HPP0</accession>
<dbReference type="GO" id="GO:0005576">
    <property type="term" value="C:extracellular region"/>
    <property type="evidence" value="ECO:0007669"/>
    <property type="project" value="TreeGrafter"/>
</dbReference>
<dbReference type="Gene3D" id="3.20.20.80">
    <property type="entry name" value="Glycosidases"/>
    <property type="match status" value="1"/>
</dbReference>
<dbReference type="InterPro" id="IPR050314">
    <property type="entry name" value="Glycosyl_Hydrlase_18"/>
</dbReference>
<dbReference type="PROSITE" id="PS51910">
    <property type="entry name" value="GH18_2"/>
    <property type="match status" value="1"/>
</dbReference>
<dbReference type="GO" id="GO:0008061">
    <property type="term" value="F:chitin binding"/>
    <property type="evidence" value="ECO:0007669"/>
    <property type="project" value="InterPro"/>
</dbReference>
<evidence type="ECO:0000259" key="7">
    <source>
        <dbReference type="PROSITE" id="PS51910"/>
    </source>
</evidence>
<keyword evidence="5" id="KW-0326">Glycosidase</keyword>
<evidence type="ECO:0000256" key="5">
    <source>
        <dbReference type="ARBA" id="ARBA00023295"/>
    </source>
</evidence>
<dbReference type="PANTHER" id="PTHR11177">
    <property type="entry name" value="CHITINASE"/>
    <property type="match status" value="1"/>
</dbReference>
<dbReference type="SUPFAM" id="SSF51445">
    <property type="entry name" value="(Trans)glycosidases"/>
    <property type="match status" value="1"/>
</dbReference>
<comment type="similarity">
    <text evidence="1">Belongs to the glycosyl hydrolase 18 family. Chitinase class V subfamily.</text>
</comment>
<dbReference type="OrthoDB" id="73875at2759"/>
<dbReference type="InterPro" id="IPR029070">
    <property type="entry name" value="Chitinase_insertion_sf"/>
</dbReference>
<feature type="domain" description="GH18" evidence="7">
    <location>
        <begin position="27"/>
        <end position="370"/>
    </location>
</feature>
<dbReference type="InterPro" id="IPR017853">
    <property type="entry name" value="GH"/>
</dbReference>
<keyword evidence="4" id="KW-0325">Glycoprotein</keyword>